<protein>
    <submittedName>
        <fullName evidence="9">DNA topoisomerase IV subunit A</fullName>
    </submittedName>
</protein>
<feature type="compositionally biased region" description="Polar residues" evidence="7">
    <location>
        <begin position="653"/>
        <end position="668"/>
    </location>
</feature>
<gene>
    <name evidence="9" type="ORF">IAA81_06860</name>
</gene>
<dbReference type="GO" id="GO:0006265">
    <property type="term" value="P:DNA topological change"/>
    <property type="evidence" value="ECO:0007669"/>
    <property type="project" value="UniProtKB-UniRule"/>
</dbReference>
<dbReference type="GO" id="GO:0003677">
    <property type="term" value="F:DNA binding"/>
    <property type="evidence" value="ECO:0007669"/>
    <property type="project" value="UniProtKB-UniRule"/>
</dbReference>
<evidence type="ECO:0000256" key="1">
    <source>
        <dbReference type="ARBA" id="ARBA00000185"/>
    </source>
</evidence>
<dbReference type="GO" id="GO:0005524">
    <property type="term" value="F:ATP binding"/>
    <property type="evidence" value="ECO:0007669"/>
    <property type="project" value="InterPro"/>
</dbReference>
<dbReference type="PANTHER" id="PTHR43493">
    <property type="entry name" value="DNA GYRASE/TOPOISOMERASE SUBUNIT A"/>
    <property type="match status" value="1"/>
</dbReference>
<sequence length="753" mass="83643">MSYIKSLFNKNFLEYASYVIRDRAIPQLEDGLKPVQRRILHTLFEMDDGKFHKVNNVVGQCMKYHPHGDASVGGALVVLANKSSFIDKQGNYGNLLTGDGAAASRYIECRIAPFAKDVFYNPDITEYVPSYDGRNKEPVVFRSKLPVVLIIGAEGIAVGMSTKILPHNIREVIEAEKAYLNGEKIKLYPDFPTGGEIDVSEYNDGNGKVLVRAKLDISDPKKIVIREIPFGCTTESIIQSVENAVKQGRIKSAEINDFTTSKAEIEIKLQRGVYAQDVVDSLYAFTECEQSISCNLLVIKDNLPVVMTVSEVIAHQAKQLVGIFKDELELELKRLFERLHLRTLERIFIEERIYKKIETMKTAEGVIKAVISGFEPFKSEIIREITTEDVDHLLKIPIRRISLYDINKNRQEVSEINARMKEVRHHLKHLKEYALAYLDGILEKLEPEQKIRHTRIAKFGKIDVKDAVKRDVPLRYDENTGYLGTSVSTGKEILSVSPYDRILVMRGSGVYTVLDVPDKLFVDKKLGYCNFSDKETLSKVLFTIVFKDGKTGFPYIKRCRIEQFIMNRDYQIVPEGGEVLLITTKEKGLITLHYEPKARTKIQEENFKIQDYEEKGLKTLGIKLSGRVALSAEMSPAVGKTAKEGSAKAGTVKGSSAVKTAGTASKSVSGEKAAPSTSPAGKSGAGEKPAVKTLVKKQTSQISDKKELPAKTGVKPLSGEKIPAGKVASGDKNTGSKAKKSTGSKKSPEPGKK</sequence>
<name>A0A9D9HQ64_9SPIR</name>
<dbReference type="GO" id="GO:0005737">
    <property type="term" value="C:cytoplasm"/>
    <property type="evidence" value="ECO:0007669"/>
    <property type="project" value="TreeGrafter"/>
</dbReference>
<dbReference type="SMART" id="SM00434">
    <property type="entry name" value="TOP4c"/>
    <property type="match status" value="1"/>
</dbReference>
<accession>A0A9D9HQ64</accession>
<dbReference type="NCBIfam" id="NF007209">
    <property type="entry name" value="PRK09631.1"/>
    <property type="match status" value="1"/>
</dbReference>
<feature type="domain" description="Topo IIA-type catalytic" evidence="8">
    <location>
        <begin position="25"/>
        <end position="441"/>
    </location>
</feature>
<comment type="caution">
    <text evidence="9">The sequence shown here is derived from an EMBL/GenBank/DDBJ whole genome shotgun (WGS) entry which is preliminary data.</text>
</comment>
<evidence type="ECO:0000313" key="9">
    <source>
        <dbReference type="EMBL" id="MBO8457932.1"/>
    </source>
</evidence>
<dbReference type="InterPro" id="IPR050220">
    <property type="entry name" value="Type_II_DNA_Topoisomerases"/>
</dbReference>
<proteinExistence type="inferred from homology"/>
<dbReference type="Pfam" id="PF00521">
    <property type="entry name" value="DNA_topoisoIV"/>
    <property type="match status" value="1"/>
</dbReference>
<keyword evidence="5 6" id="KW-0413">Isomerase</keyword>
<dbReference type="Gene3D" id="3.30.1360.40">
    <property type="match status" value="1"/>
</dbReference>
<dbReference type="PANTHER" id="PTHR43493:SF5">
    <property type="entry name" value="DNA GYRASE SUBUNIT A, CHLOROPLASTIC_MITOCHONDRIAL"/>
    <property type="match status" value="1"/>
</dbReference>
<dbReference type="Proteomes" id="UP000823638">
    <property type="component" value="Unassembled WGS sequence"/>
</dbReference>
<evidence type="ECO:0000256" key="4">
    <source>
        <dbReference type="ARBA" id="ARBA00023125"/>
    </source>
</evidence>
<feature type="active site" description="O-(5'-phospho-DNA)-tyrosine intermediate" evidence="6">
    <location>
        <position position="106"/>
    </location>
</feature>
<evidence type="ECO:0000256" key="6">
    <source>
        <dbReference type="PROSITE-ProRule" id="PRU01384"/>
    </source>
</evidence>
<dbReference type="InterPro" id="IPR013758">
    <property type="entry name" value="Topo_IIA_A/C_ab"/>
</dbReference>
<dbReference type="EMBL" id="JADIMM010000080">
    <property type="protein sequence ID" value="MBO8457932.1"/>
    <property type="molecule type" value="Genomic_DNA"/>
</dbReference>
<dbReference type="InterPro" id="IPR013757">
    <property type="entry name" value="Topo_IIA_A_a_sf"/>
</dbReference>
<evidence type="ECO:0000256" key="5">
    <source>
        <dbReference type="ARBA" id="ARBA00023235"/>
    </source>
</evidence>
<keyword evidence="4 6" id="KW-0238">DNA-binding</keyword>
<dbReference type="Gene3D" id="1.10.268.10">
    <property type="entry name" value="Topoisomerase, domain 3"/>
    <property type="match status" value="1"/>
</dbReference>
<evidence type="ECO:0000256" key="3">
    <source>
        <dbReference type="ARBA" id="ARBA00023029"/>
    </source>
</evidence>
<comment type="catalytic activity">
    <reaction evidence="1 6">
        <text>ATP-dependent breakage, passage and rejoining of double-stranded DNA.</text>
        <dbReference type="EC" id="5.6.2.2"/>
    </reaction>
</comment>
<dbReference type="GO" id="GO:0009330">
    <property type="term" value="C:DNA topoisomerase type II (double strand cut, ATP-hydrolyzing) complex"/>
    <property type="evidence" value="ECO:0007669"/>
    <property type="project" value="TreeGrafter"/>
</dbReference>
<dbReference type="GO" id="GO:0003918">
    <property type="term" value="F:DNA topoisomerase type II (double strand cut, ATP-hydrolyzing) activity"/>
    <property type="evidence" value="ECO:0007669"/>
    <property type="project" value="UniProtKB-EC"/>
</dbReference>
<dbReference type="SUPFAM" id="SSF56719">
    <property type="entry name" value="Type II DNA topoisomerase"/>
    <property type="match status" value="1"/>
</dbReference>
<evidence type="ECO:0000259" key="8">
    <source>
        <dbReference type="PROSITE" id="PS52040"/>
    </source>
</evidence>
<organism evidence="9 10">
    <name type="scientific">Candidatus Gallitreponema excrementavium</name>
    <dbReference type="NCBI Taxonomy" id="2840840"/>
    <lineage>
        <taxon>Bacteria</taxon>
        <taxon>Pseudomonadati</taxon>
        <taxon>Spirochaetota</taxon>
        <taxon>Spirochaetia</taxon>
        <taxon>Spirochaetales</taxon>
        <taxon>Candidatus Gallitreponema</taxon>
    </lineage>
</organism>
<dbReference type="InterPro" id="IPR013760">
    <property type="entry name" value="Topo_IIA-like_dom_sf"/>
</dbReference>
<keyword evidence="3 6" id="KW-0799">Topoisomerase</keyword>
<evidence type="ECO:0000256" key="2">
    <source>
        <dbReference type="ARBA" id="ARBA00008263"/>
    </source>
</evidence>
<reference evidence="9" key="1">
    <citation type="submission" date="2020-10" db="EMBL/GenBank/DDBJ databases">
        <authorList>
            <person name="Gilroy R."/>
        </authorList>
    </citation>
    <scope>NUCLEOTIDE SEQUENCE</scope>
    <source>
        <strain evidence="9">10532</strain>
    </source>
</reference>
<dbReference type="InterPro" id="IPR002205">
    <property type="entry name" value="Topo_IIA_dom_A"/>
</dbReference>
<dbReference type="PROSITE" id="PS52040">
    <property type="entry name" value="TOPO_IIA"/>
    <property type="match status" value="1"/>
</dbReference>
<evidence type="ECO:0000313" key="10">
    <source>
        <dbReference type="Proteomes" id="UP000823638"/>
    </source>
</evidence>
<evidence type="ECO:0000256" key="7">
    <source>
        <dbReference type="SAM" id="MobiDB-lite"/>
    </source>
</evidence>
<reference evidence="9" key="2">
    <citation type="journal article" date="2021" name="PeerJ">
        <title>Extensive microbial diversity within the chicken gut microbiome revealed by metagenomics and culture.</title>
        <authorList>
            <person name="Gilroy R."/>
            <person name="Ravi A."/>
            <person name="Getino M."/>
            <person name="Pursley I."/>
            <person name="Horton D.L."/>
            <person name="Alikhan N.F."/>
            <person name="Baker D."/>
            <person name="Gharbi K."/>
            <person name="Hall N."/>
            <person name="Watson M."/>
            <person name="Adriaenssens E.M."/>
            <person name="Foster-Nyarko E."/>
            <person name="Jarju S."/>
            <person name="Secka A."/>
            <person name="Antonio M."/>
            <person name="Oren A."/>
            <person name="Chaudhuri R.R."/>
            <person name="La Ragione R."/>
            <person name="Hildebrand F."/>
            <person name="Pallen M.J."/>
        </authorList>
    </citation>
    <scope>NUCLEOTIDE SEQUENCE</scope>
    <source>
        <strain evidence="9">10532</strain>
    </source>
</reference>
<dbReference type="AlphaFoldDB" id="A0A9D9HQ64"/>
<comment type="similarity">
    <text evidence="2">Belongs to the type II topoisomerase GyrA/ParC subunit family.</text>
</comment>
<dbReference type="Gene3D" id="3.90.199.10">
    <property type="entry name" value="Topoisomerase II, domain 5"/>
    <property type="match status" value="1"/>
</dbReference>
<feature type="region of interest" description="Disordered" evidence="7">
    <location>
        <begin position="635"/>
        <end position="753"/>
    </location>
</feature>